<dbReference type="Gene3D" id="2.60.120.10">
    <property type="entry name" value="Jelly Rolls"/>
    <property type="match status" value="1"/>
</dbReference>
<dbReference type="InterPro" id="IPR014710">
    <property type="entry name" value="RmlC-like_jellyroll"/>
</dbReference>
<dbReference type="Proteomes" id="UP000632138">
    <property type="component" value="Unassembled WGS sequence"/>
</dbReference>
<keyword evidence="2" id="KW-1185">Reference proteome</keyword>
<organism evidence="1 2">
    <name type="scientific">Paractinoplanes ovalisporus</name>
    <dbReference type="NCBI Taxonomy" id="2810368"/>
    <lineage>
        <taxon>Bacteria</taxon>
        <taxon>Bacillati</taxon>
        <taxon>Actinomycetota</taxon>
        <taxon>Actinomycetes</taxon>
        <taxon>Micromonosporales</taxon>
        <taxon>Micromonosporaceae</taxon>
        <taxon>Paractinoplanes</taxon>
    </lineage>
</organism>
<dbReference type="InterPro" id="IPR011051">
    <property type="entry name" value="RmlC_Cupin_sf"/>
</dbReference>
<accession>A0ABS2A260</accession>
<evidence type="ECO:0000313" key="2">
    <source>
        <dbReference type="Proteomes" id="UP000632138"/>
    </source>
</evidence>
<dbReference type="RefSeq" id="WP_203373872.1">
    <property type="nucleotide sequence ID" value="NZ_JAENHP010000001.1"/>
</dbReference>
<name>A0ABS2A260_9ACTN</name>
<comment type="caution">
    <text evidence="1">The sequence shown here is derived from an EMBL/GenBank/DDBJ whole genome shotgun (WGS) entry which is preliminary data.</text>
</comment>
<proteinExistence type="predicted"/>
<dbReference type="EMBL" id="JAENHP010000001">
    <property type="protein sequence ID" value="MBM2613942.1"/>
    <property type="molecule type" value="Genomic_DNA"/>
</dbReference>
<evidence type="ECO:0000313" key="1">
    <source>
        <dbReference type="EMBL" id="MBM2613942.1"/>
    </source>
</evidence>
<protein>
    <submittedName>
        <fullName evidence="1">Uncharacterized protein</fullName>
    </submittedName>
</protein>
<sequence>MKGQVVHSPAGDAVVLDDVGQTVLLDNDVVRVWDVALRAGENHPWHLHHNPYVVLSISGSEARMDWLDGSEPRFLNEYRGGSVYRPLSPVHRLTNIGERFYQNRLVELKDLGENLPEPVDIGVGDRSVEGERPGPATADGRLPVILHPHASVWTVAVEEGDARKLDLGDRPHVIAELERDGGVAFHPGGPVTLTGPGEWFVLELSY</sequence>
<dbReference type="SUPFAM" id="SSF51182">
    <property type="entry name" value="RmlC-like cupins"/>
    <property type="match status" value="1"/>
</dbReference>
<reference evidence="1 2" key="1">
    <citation type="submission" date="2021-01" db="EMBL/GenBank/DDBJ databases">
        <title>Actinoplanes sp. nov. LDG1-06 isolated from lichen.</title>
        <authorList>
            <person name="Saeng-In P."/>
            <person name="Phongsopitanun W."/>
            <person name="Kanchanasin P."/>
            <person name="Yuki M."/>
            <person name="Kudo T."/>
            <person name="Ohkuma M."/>
            <person name="Tanasupawat S."/>
        </authorList>
    </citation>
    <scope>NUCLEOTIDE SEQUENCE [LARGE SCALE GENOMIC DNA]</scope>
    <source>
        <strain evidence="1 2">LDG1-06</strain>
    </source>
</reference>
<gene>
    <name evidence="1" type="ORF">JIG36_00035</name>
</gene>